<dbReference type="InParanoid" id="E9I395"/>
<dbReference type="EMBL" id="GL734431">
    <property type="protein sequence ID" value="EFX61535.1"/>
    <property type="molecule type" value="Genomic_DNA"/>
</dbReference>
<dbReference type="SUPFAM" id="SSF50249">
    <property type="entry name" value="Nucleic acid-binding proteins"/>
    <property type="match status" value="1"/>
</dbReference>
<feature type="compositionally biased region" description="Polar residues" evidence="1">
    <location>
        <begin position="143"/>
        <end position="153"/>
    </location>
</feature>
<dbReference type="Proteomes" id="UP000000305">
    <property type="component" value="Unassembled WGS sequence"/>
</dbReference>
<dbReference type="Gene3D" id="2.40.50.140">
    <property type="entry name" value="Nucleic acid-binding proteins"/>
    <property type="match status" value="1"/>
</dbReference>
<organism evidence="3 4">
    <name type="scientific">Daphnia pulex</name>
    <name type="common">Water flea</name>
    <dbReference type="NCBI Taxonomy" id="6669"/>
    <lineage>
        <taxon>Eukaryota</taxon>
        <taxon>Metazoa</taxon>
        <taxon>Ecdysozoa</taxon>
        <taxon>Arthropoda</taxon>
        <taxon>Crustacea</taxon>
        <taxon>Branchiopoda</taxon>
        <taxon>Diplostraca</taxon>
        <taxon>Cladocera</taxon>
        <taxon>Anomopoda</taxon>
        <taxon>Daphniidae</taxon>
        <taxon>Daphnia</taxon>
    </lineage>
</organism>
<feature type="domain" description="DUF6570" evidence="2">
    <location>
        <begin position="320"/>
        <end position="463"/>
    </location>
</feature>
<dbReference type="OrthoDB" id="3202965at2759"/>
<keyword evidence="4" id="KW-1185">Reference proteome</keyword>
<feature type="compositionally biased region" description="Polar residues" evidence="1">
    <location>
        <begin position="161"/>
        <end position="185"/>
    </location>
</feature>
<feature type="region of interest" description="Disordered" evidence="1">
    <location>
        <begin position="44"/>
        <end position="77"/>
    </location>
</feature>
<sequence>MEKTLGGSAPLDDSAPTPRQQARTSAHTSKKLTYAKEKRELASAQCAQQTRSEVGSGLNLRTPSDTRPSSAHLGHPASVSRLTLSSVKRTYGRTVLELMWETNERKKRRVPSLIVGPPVACLSNFEASSTETLAVMNGHQRVPSLSPSSSNVKGTRVERSLASTNKSSKSNQQHRNSSNENYQNKTNSFFTDEELLELDKFGLPDPVTPENIRIITNRLHEAYHEEKIVTLNLDELPPSFFTVLLKPTGKDGEAPVRHHKLVCQYDVSRHFPGDRRFKHLLLSPRGLLMHVGDCQQKSDCCCSPQLNICVASGCLQALRREKCPKFAIAQGNWIGQLPPHLSNMAYGTLALLRPIKSFGRMVSYSSSTSPTGGTRLTGHLYSTRLNTTLVRQRIPLEPRDAPVKALLVSPFASDKSASARAKIARTKQDYIIEPEKIKQMLQFWRDVDNIIMANIELDDACLDGLPRDDVSPAMFMIDDETLPTSDGETYDTEASNEVGIPSTERFGEIRATIWRENLNLWQQRLKVNKVYDVSNFKVLKSEQRYSSIRPGKYQINFDKWTKCDAVGDSDLIPNFPVLNWQLKTFSEIQTMNRYSEDVIIVDIFGLYIDCYLPGISENQQLVICNELGGKRVFIDKIQLILGQLGNYKKVLVKGKTILRLKGIKMWGFETPLQADVYQDTVIEMTACL</sequence>
<evidence type="ECO:0000313" key="4">
    <source>
        <dbReference type="Proteomes" id="UP000000305"/>
    </source>
</evidence>
<proteinExistence type="predicted"/>
<accession>E9I395</accession>
<evidence type="ECO:0000313" key="3">
    <source>
        <dbReference type="EMBL" id="EFX61535.1"/>
    </source>
</evidence>
<feature type="region of interest" description="Disordered" evidence="1">
    <location>
        <begin position="140"/>
        <end position="185"/>
    </location>
</feature>
<dbReference type="InterPro" id="IPR012340">
    <property type="entry name" value="NA-bd_OB-fold"/>
</dbReference>
<dbReference type="Pfam" id="PF20209">
    <property type="entry name" value="DUF6570"/>
    <property type="match status" value="1"/>
</dbReference>
<gene>
    <name evidence="3" type="ORF">DAPPUDRAFT_121550</name>
</gene>
<dbReference type="HOGENOM" id="CLU_408412_0_0_1"/>
<feature type="region of interest" description="Disordered" evidence="1">
    <location>
        <begin position="1"/>
        <end position="32"/>
    </location>
</feature>
<dbReference type="InterPro" id="IPR046700">
    <property type="entry name" value="DUF6570"/>
</dbReference>
<name>E9I395_DAPPU</name>
<dbReference type="KEGG" id="dpx:DAPPUDRAFT_121550"/>
<protein>
    <recommendedName>
        <fullName evidence="2">DUF6570 domain-containing protein</fullName>
    </recommendedName>
</protein>
<feature type="compositionally biased region" description="Polar residues" evidence="1">
    <location>
        <begin position="17"/>
        <end position="27"/>
    </location>
</feature>
<evidence type="ECO:0000256" key="1">
    <source>
        <dbReference type="SAM" id="MobiDB-lite"/>
    </source>
</evidence>
<feature type="compositionally biased region" description="Polar residues" evidence="1">
    <location>
        <begin position="45"/>
        <end position="69"/>
    </location>
</feature>
<dbReference type="PhylomeDB" id="E9I395"/>
<evidence type="ECO:0000259" key="2">
    <source>
        <dbReference type="Pfam" id="PF20209"/>
    </source>
</evidence>
<dbReference type="AlphaFoldDB" id="E9I395"/>
<reference evidence="3 4" key="1">
    <citation type="journal article" date="2011" name="Science">
        <title>The ecoresponsive genome of Daphnia pulex.</title>
        <authorList>
            <person name="Colbourne J.K."/>
            <person name="Pfrender M.E."/>
            <person name="Gilbert D."/>
            <person name="Thomas W.K."/>
            <person name="Tucker A."/>
            <person name="Oakley T.H."/>
            <person name="Tokishita S."/>
            <person name="Aerts A."/>
            <person name="Arnold G.J."/>
            <person name="Basu M.K."/>
            <person name="Bauer D.J."/>
            <person name="Caceres C.E."/>
            <person name="Carmel L."/>
            <person name="Casola C."/>
            <person name="Choi J.H."/>
            <person name="Detter J.C."/>
            <person name="Dong Q."/>
            <person name="Dusheyko S."/>
            <person name="Eads B.D."/>
            <person name="Frohlich T."/>
            <person name="Geiler-Samerotte K.A."/>
            <person name="Gerlach D."/>
            <person name="Hatcher P."/>
            <person name="Jogdeo S."/>
            <person name="Krijgsveld J."/>
            <person name="Kriventseva E.V."/>
            <person name="Kultz D."/>
            <person name="Laforsch C."/>
            <person name="Lindquist E."/>
            <person name="Lopez J."/>
            <person name="Manak J.R."/>
            <person name="Muller J."/>
            <person name="Pangilinan J."/>
            <person name="Patwardhan R.P."/>
            <person name="Pitluck S."/>
            <person name="Pritham E.J."/>
            <person name="Rechtsteiner A."/>
            <person name="Rho M."/>
            <person name="Rogozin I.B."/>
            <person name="Sakarya O."/>
            <person name="Salamov A."/>
            <person name="Schaack S."/>
            <person name="Shapiro H."/>
            <person name="Shiga Y."/>
            <person name="Skalitzky C."/>
            <person name="Smith Z."/>
            <person name="Souvorov A."/>
            <person name="Sung W."/>
            <person name="Tang Z."/>
            <person name="Tsuchiya D."/>
            <person name="Tu H."/>
            <person name="Vos H."/>
            <person name="Wang M."/>
            <person name="Wolf Y.I."/>
            <person name="Yamagata H."/>
            <person name="Yamada T."/>
            <person name="Ye Y."/>
            <person name="Shaw J.R."/>
            <person name="Andrews J."/>
            <person name="Crease T.J."/>
            <person name="Tang H."/>
            <person name="Lucas S.M."/>
            <person name="Robertson H.M."/>
            <person name="Bork P."/>
            <person name="Koonin E.V."/>
            <person name="Zdobnov E.M."/>
            <person name="Grigoriev I.V."/>
            <person name="Lynch M."/>
            <person name="Boore J.L."/>
        </authorList>
    </citation>
    <scope>NUCLEOTIDE SEQUENCE [LARGE SCALE GENOMIC DNA]</scope>
</reference>